<name>A0A5K7SD04_9BACT</name>
<dbReference type="Proteomes" id="UP001193389">
    <property type="component" value="Chromosome"/>
</dbReference>
<dbReference type="InterPro" id="IPR010559">
    <property type="entry name" value="Sig_transdc_His_kin_internal"/>
</dbReference>
<reference evidence="4" key="1">
    <citation type="journal article" date="2020" name="Int. J. Syst. Evol. Microbiol.">
        <title>Aquipluma nitroreducens gen. nov. sp. nov., a novel facultatively anaerobic bacterium isolated from a freshwater lake.</title>
        <authorList>
            <person name="Watanabe M."/>
            <person name="Kojima H."/>
            <person name="Fukui M."/>
        </authorList>
    </citation>
    <scope>NUCLEOTIDE SEQUENCE</scope>
    <source>
        <strain evidence="4">MeG22</strain>
    </source>
</reference>
<feature type="coiled-coil region" evidence="1">
    <location>
        <begin position="146"/>
        <end position="173"/>
    </location>
</feature>
<feature type="transmembrane region" description="Helical" evidence="2">
    <location>
        <begin position="125"/>
        <end position="146"/>
    </location>
</feature>
<dbReference type="PANTHER" id="PTHR34220">
    <property type="entry name" value="SENSOR HISTIDINE KINASE YPDA"/>
    <property type="match status" value="1"/>
</dbReference>
<feature type="transmembrane region" description="Helical" evidence="2">
    <location>
        <begin position="54"/>
        <end position="71"/>
    </location>
</feature>
<keyword evidence="4" id="KW-0808">Transferase</keyword>
<dbReference type="PANTHER" id="PTHR34220:SF7">
    <property type="entry name" value="SENSOR HISTIDINE KINASE YPDA"/>
    <property type="match status" value="1"/>
</dbReference>
<keyword evidence="4" id="KW-0418">Kinase</keyword>
<evidence type="ECO:0000256" key="1">
    <source>
        <dbReference type="SAM" id="Coils"/>
    </source>
</evidence>
<dbReference type="KEGG" id="anf:AQPE_3648"/>
<evidence type="ECO:0000313" key="4">
    <source>
        <dbReference type="EMBL" id="BBE19463.1"/>
    </source>
</evidence>
<dbReference type="EMBL" id="AP018694">
    <property type="protein sequence ID" value="BBE19463.1"/>
    <property type="molecule type" value="Genomic_DNA"/>
</dbReference>
<organism evidence="4 5">
    <name type="scientific">Aquipluma nitroreducens</name>
    <dbReference type="NCBI Taxonomy" id="2010828"/>
    <lineage>
        <taxon>Bacteria</taxon>
        <taxon>Pseudomonadati</taxon>
        <taxon>Bacteroidota</taxon>
        <taxon>Bacteroidia</taxon>
        <taxon>Marinilabiliales</taxon>
        <taxon>Prolixibacteraceae</taxon>
        <taxon>Aquipluma</taxon>
    </lineage>
</organism>
<keyword evidence="2" id="KW-1133">Transmembrane helix</keyword>
<evidence type="ECO:0000259" key="3">
    <source>
        <dbReference type="Pfam" id="PF06580"/>
    </source>
</evidence>
<feature type="transmembrane region" description="Helical" evidence="2">
    <location>
        <begin position="12"/>
        <end position="34"/>
    </location>
</feature>
<sequence length="348" mass="40363">MSTTMPKKYIWISLLLSFAISLTIHFSLIAQTLFDDGVGRHGEILTLSHASFDFLSTFILAFLIFLLNYPLYKPFDAHYKLNFKKIATSIVLTFLLAFIFAQLFIITKHSVESQVYIHRRGEDLLFRNFFCSSIVLISILILRLIFQKQTIEVENEKLRNESLKSQFESLKNQVSPHFLFNSLTALKILVEDSPSLAKQYISHLSQVLRYTLQSNRKQLVALSEELEFTESYIFLLKMRYDTNLTIETKIDDQLKDFELPPLTIQTLVENAVKHNEISKEYPFQIKIQSTENGFLVVSNKIQEKLTQEEGNGIGLTNLSKLFRLLGNYDIQIFKIDQEFKVEVPLIKP</sequence>
<gene>
    <name evidence="4" type="ORF">AQPE_3648</name>
</gene>
<keyword evidence="5" id="KW-1185">Reference proteome</keyword>
<evidence type="ECO:0000313" key="5">
    <source>
        <dbReference type="Proteomes" id="UP001193389"/>
    </source>
</evidence>
<dbReference type="Pfam" id="PF06580">
    <property type="entry name" value="His_kinase"/>
    <property type="match status" value="1"/>
</dbReference>
<feature type="transmembrane region" description="Helical" evidence="2">
    <location>
        <begin position="83"/>
        <end position="105"/>
    </location>
</feature>
<keyword evidence="2" id="KW-0812">Transmembrane</keyword>
<dbReference type="GO" id="GO:0000155">
    <property type="term" value="F:phosphorelay sensor kinase activity"/>
    <property type="evidence" value="ECO:0007669"/>
    <property type="project" value="InterPro"/>
</dbReference>
<dbReference type="RefSeq" id="WP_318347704.1">
    <property type="nucleotide sequence ID" value="NZ_AP018694.1"/>
</dbReference>
<accession>A0A5K7SD04</accession>
<dbReference type="GO" id="GO:0016020">
    <property type="term" value="C:membrane"/>
    <property type="evidence" value="ECO:0007669"/>
    <property type="project" value="InterPro"/>
</dbReference>
<dbReference type="AlphaFoldDB" id="A0A5K7SD04"/>
<keyword evidence="2" id="KW-0472">Membrane</keyword>
<dbReference type="InterPro" id="IPR050640">
    <property type="entry name" value="Bact_2-comp_sensor_kinase"/>
</dbReference>
<protein>
    <submittedName>
        <fullName evidence="4">Two-component system sensor protein histidine kinase</fullName>
    </submittedName>
</protein>
<feature type="domain" description="Signal transduction histidine kinase internal region" evidence="3">
    <location>
        <begin position="166"/>
        <end position="243"/>
    </location>
</feature>
<proteinExistence type="predicted"/>
<keyword evidence="1" id="KW-0175">Coiled coil</keyword>
<evidence type="ECO:0000256" key="2">
    <source>
        <dbReference type="SAM" id="Phobius"/>
    </source>
</evidence>